<dbReference type="RefSeq" id="WP_047260958.1">
    <property type="nucleotide sequence ID" value="NZ_CP011542.1"/>
</dbReference>
<evidence type="ECO:0000313" key="1">
    <source>
        <dbReference type="EMBL" id="AKK04570.1"/>
    </source>
</evidence>
<proteinExistence type="predicted"/>
<dbReference type="KEGG" id="cmv:CMUST_01100"/>
<keyword evidence="2" id="KW-1185">Reference proteome</keyword>
<dbReference type="PATRIC" id="fig|571915.4.peg.224"/>
<protein>
    <submittedName>
        <fullName evidence="1">Uncharacterized protein</fullName>
    </submittedName>
</protein>
<sequence>MNESTVGVSLDDVRAASWAGPVQILRYGSDDDERVMLRVADGSKSPMQISLDLDQAAELARKVQMLSRPRYKEVRAYGGKLLRRVERKPGEDDGDEC</sequence>
<dbReference type="AlphaFoldDB" id="A0A0G3GVK3"/>
<dbReference type="STRING" id="571915.CMUST_01100"/>
<reference evidence="2" key="2">
    <citation type="submission" date="2015-05" db="EMBL/GenBank/DDBJ databases">
        <title>Complete genome sequence of Corynebacterium mustelae DSM 45274, isolated from various tissues of a male ferret with lethal sepsis.</title>
        <authorList>
            <person name="Ruckert C."/>
            <person name="Albersmeier A."/>
            <person name="Winkler A."/>
            <person name="Tauch A."/>
        </authorList>
    </citation>
    <scope>NUCLEOTIDE SEQUENCE [LARGE SCALE GENOMIC DNA]</scope>
    <source>
        <strain evidence="2">DSM 45274</strain>
    </source>
</reference>
<accession>A0A0G3GVK3</accession>
<dbReference type="EMBL" id="CP011542">
    <property type="protein sequence ID" value="AKK04570.1"/>
    <property type="molecule type" value="Genomic_DNA"/>
</dbReference>
<name>A0A0G3GVK3_9CORY</name>
<organism evidence="1 2">
    <name type="scientific">Corynebacterium mustelae</name>
    <dbReference type="NCBI Taxonomy" id="571915"/>
    <lineage>
        <taxon>Bacteria</taxon>
        <taxon>Bacillati</taxon>
        <taxon>Actinomycetota</taxon>
        <taxon>Actinomycetes</taxon>
        <taxon>Mycobacteriales</taxon>
        <taxon>Corynebacteriaceae</taxon>
        <taxon>Corynebacterium</taxon>
    </lineage>
</organism>
<evidence type="ECO:0000313" key="2">
    <source>
        <dbReference type="Proteomes" id="UP000035199"/>
    </source>
</evidence>
<dbReference type="Proteomes" id="UP000035199">
    <property type="component" value="Chromosome"/>
</dbReference>
<reference evidence="1 2" key="1">
    <citation type="journal article" date="2015" name="Genome Announc.">
        <title>Complete Genome Sequence of the Type Strain Corynebacterium mustelae DSM 45274, Isolated from Various Tissues of a Male Ferret with Lethal Sepsis.</title>
        <authorList>
            <person name="Ruckert C."/>
            <person name="Eimer J."/>
            <person name="Winkler A."/>
            <person name="Tauch A."/>
        </authorList>
    </citation>
    <scope>NUCLEOTIDE SEQUENCE [LARGE SCALE GENOMIC DNA]</scope>
    <source>
        <strain evidence="1 2">DSM 45274</strain>
    </source>
</reference>
<gene>
    <name evidence="1" type="ORF">CMUST_01100</name>
</gene>